<dbReference type="InterPro" id="IPR006277">
    <property type="entry name" value="Sarcosine_oxidase_asu"/>
</dbReference>
<dbReference type="PANTHER" id="PTHR43757:SF2">
    <property type="entry name" value="AMINOMETHYLTRANSFERASE, MITOCHONDRIAL"/>
    <property type="match status" value="1"/>
</dbReference>
<dbReference type="InterPro" id="IPR013977">
    <property type="entry name" value="GcvT_C"/>
</dbReference>
<dbReference type="Proteomes" id="UP000633219">
    <property type="component" value="Unassembled WGS sequence"/>
</dbReference>
<evidence type="ECO:0000313" key="8">
    <source>
        <dbReference type="Proteomes" id="UP000633219"/>
    </source>
</evidence>
<evidence type="ECO:0000259" key="4">
    <source>
        <dbReference type="Pfam" id="PF07992"/>
    </source>
</evidence>
<dbReference type="Pfam" id="PF08669">
    <property type="entry name" value="GCV_T_C"/>
    <property type="match status" value="1"/>
</dbReference>
<dbReference type="InterPro" id="IPR006222">
    <property type="entry name" value="GCVT_N"/>
</dbReference>
<dbReference type="InterPro" id="IPR029043">
    <property type="entry name" value="GcvT/YgfZ_C"/>
</dbReference>
<gene>
    <name evidence="7" type="ORF">JJB09_01140</name>
</gene>
<name>A0A936YQQ3_9HYPH</name>
<protein>
    <submittedName>
        <fullName evidence="7">Sarcosine oxidase subunit alpha family protein</fullName>
    </submittedName>
</protein>
<reference evidence="7" key="1">
    <citation type="submission" date="2021-01" db="EMBL/GenBank/DDBJ databases">
        <title>Rhizobium sp. strain KVB221 16S ribosomal RNA gene Genome sequencing and assembly.</title>
        <authorList>
            <person name="Kang M."/>
        </authorList>
    </citation>
    <scope>NUCLEOTIDE SEQUENCE</scope>
    <source>
        <strain evidence="7">KVB221</strain>
    </source>
</reference>
<evidence type="ECO:0000259" key="5">
    <source>
        <dbReference type="Pfam" id="PF08669"/>
    </source>
</evidence>
<dbReference type="InterPro" id="IPR023753">
    <property type="entry name" value="FAD/NAD-binding_dom"/>
</dbReference>
<keyword evidence="8" id="KW-1185">Reference proteome</keyword>
<dbReference type="NCBIfam" id="TIGR01372">
    <property type="entry name" value="soxA"/>
    <property type="match status" value="1"/>
</dbReference>
<dbReference type="PANTHER" id="PTHR43757">
    <property type="entry name" value="AMINOMETHYLTRANSFERASE"/>
    <property type="match status" value="1"/>
</dbReference>
<proteinExistence type="inferred from homology"/>
<feature type="domain" description="Aminomethyltransferase C-terminal" evidence="5">
    <location>
        <begin position="872"/>
        <end position="955"/>
    </location>
</feature>
<dbReference type="InterPro" id="IPR042204">
    <property type="entry name" value="2Fe-2S-bd_N"/>
</dbReference>
<evidence type="ECO:0000256" key="2">
    <source>
        <dbReference type="ARBA" id="ARBA00023002"/>
    </source>
</evidence>
<comment type="similarity">
    <text evidence="1">Belongs to the GcvT family.</text>
</comment>
<evidence type="ECO:0000259" key="3">
    <source>
        <dbReference type="Pfam" id="PF01571"/>
    </source>
</evidence>
<dbReference type="Gene3D" id="3.50.50.60">
    <property type="entry name" value="FAD/NAD(P)-binding domain"/>
    <property type="match status" value="1"/>
</dbReference>
<dbReference type="PRINTS" id="PR00368">
    <property type="entry name" value="FADPNR"/>
</dbReference>
<dbReference type="Gene3D" id="3.10.20.440">
    <property type="entry name" value="2Fe-2S iron-sulphur cluster binding domain, sarcosine oxidase, alpha subunit, N-terminal domain"/>
    <property type="match status" value="1"/>
</dbReference>
<sequence>MSAFRLTEGGKIDRSRPLTFTFDGQIVHGFEGDTVASALIASDIRIVGRSFKYHRPRGIWGHGSEEPNALVDVSGTVSASPNDRATVVTAKQGLIVRSVNNKPDAAHDKFAYLDRFSRFIPAAFYYKTFMFPNWHLFEPRIREMAGLGKVDPTWKKTGLATQRNAHPDVLVIGMGPAGLTVALDAAEAGRTVMIADEKSTAGGSLQHRDYAAQIDGKPTIVWVSETIERLRALGAVILTDTTAFGIYDHAMVGLNQRHTDGKRDTLWRVRPKQAVLATGAIERPLPFANNDLPGVMSADAALYYLRQQAVVVGKQIVIASNNSSTIEVGMALAAAGTDVTIVDHRANATLPHPQSGLTLIAGKRVVQALGKQAVTGVVLDDRTRLSADCVLVSGGWTPTIHLYGQAKGKLHWEESLQTFVPGTAIGGLTVAGAANGRLTLARALADGATGASHVLGRELAAPGATGIGETYSISAAWPEPGQKGRVWIDYQNDVTAKDVELAARENFTSVEHLKRYTTLGMATDQGKTSNLNGLALMATLTGRTIPEVGTTTYRPPFTPVPLASFTGKRSGNFFNPVKRLPLENAHRADGAVFWDYGGWLRPAYFGTGAADDEIAREVLAARASVALFDGSTLGKIEVIGPQAAEFLDFMFYNTVSTLKPGKCRYCFILTETGIIYDDGVLVRLADDHFVVSCSSSHVAGVYSMLEDWRQDRFDRTRVFIHNATANYATLTVTGPRSRDLLSTIDFGGAPLDDATLPHMSLVHGSYRGDPIRITRVSFTGDRSYEITVRADRAEALWAELKANGRAFDAVLLGSEALLLLRAEKGYVIVGKDTDGLTRPSDMGLHGPLKNKKVEFIGKRSLMLEDAQRPDRKEFVGLEVADDGPPLPAGGHGVEWQGESCRSLGYVTSSYMSPTLGRPIALGLIERGMSRHGDIIDIRHFGEIRKARIVGPCAFDPEGGRLNA</sequence>
<dbReference type="InterPro" id="IPR028896">
    <property type="entry name" value="GcvT/YgfZ/DmdA"/>
</dbReference>
<dbReference type="InterPro" id="IPR041117">
    <property type="entry name" value="SoxA_A3"/>
</dbReference>
<dbReference type="RefSeq" id="WP_201651933.1">
    <property type="nucleotide sequence ID" value="NZ_JAEQNC010000001.1"/>
</dbReference>
<feature type="domain" description="GCVT N-terminal" evidence="3">
    <location>
        <begin position="584"/>
        <end position="849"/>
    </location>
</feature>
<evidence type="ECO:0000259" key="6">
    <source>
        <dbReference type="Pfam" id="PF17806"/>
    </source>
</evidence>
<dbReference type="Pfam" id="PF01571">
    <property type="entry name" value="GCV_T"/>
    <property type="match status" value="1"/>
</dbReference>
<dbReference type="SUPFAM" id="SSF51905">
    <property type="entry name" value="FAD/NAD(P)-binding domain"/>
    <property type="match status" value="1"/>
</dbReference>
<organism evidence="7 8">
    <name type="scientific">Rhizobium setariae</name>
    <dbReference type="NCBI Taxonomy" id="2801340"/>
    <lineage>
        <taxon>Bacteria</taxon>
        <taxon>Pseudomonadati</taxon>
        <taxon>Pseudomonadota</taxon>
        <taxon>Alphaproteobacteria</taxon>
        <taxon>Hyphomicrobiales</taxon>
        <taxon>Rhizobiaceae</taxon>
        <taxon>Rhizobium/Agrobacterium group</taxon>
        <taxon>Rhizobium</taxon>
    </lineage>
</organism>
<dbReference type="EMBL" id="JAEQNC010000001">
    <property type="protein sequence ID" value="MBL0370620.1"/>
    <property type="molecule type" value="Genomic_DNA"/>
</dbReference>
<dbReference type="InterPro" id="IPR041854">
    <property type="entry name" value="BFD-like_2Fe2S-bd_dom_sf"/>
</dbReference>
<dbReference type="SUPFAM" id="SSF101790">
    <property type="entry name" value="Aminomethyltransferase beta-barrel domain"/>
    <property type="match status" value="1"/>
</dbReference>
<dbReference type="Pfam" id="PF13510">
    <property type="entry name" value="Fer2_4"/>
    <property type="match status" value="1"/>
</dbReference>
<dbReference type="SUPFAM" id="SSF103025">
    <property type="entry name" value="Folate-binding domain"/>
    <property type="match status" value="1"/>
</dbReference>
<dbReference type="Pfam" id="PF17806">
    <property type="entry name" value="SO_alpha_A3"/>
    <property type="match status" value="1"/>
</dbReference>
<keyword evidence="2" id="KW-0560">Oxidoreductase</keyword>
<dbReference type="Pfam" id="PF07992">
    <property type="entry name" value="Pyr_redox_2"/>
    <property type="match status" value="1"/>
</dbReference>
<dbReference type="PRINTS" id="PR00411">
    <property type="entry name" value="PNDRDTASEI"/>
</dbReference>
<feature type="domain" description="SoxA A3" evidence="6">
    <location>
        <begin position="483"/>
        <end position="565"/>
    </location>
</feature>
<evidence type="ECO:0000256" key="1">
    <source>
        <dbReference type="ARBA" id="ARBA00008609"/>
    </source>
</evidence>
<dbReference type="GO" id="GO:0008115">
    <property type="term" value="F:sarcosine oxidase activity"/>
    <property type="evidence" value="ECO:0007669"/>
    <property type="project" value="InterPro"/>
</dbReference>
<dbReference type="Gene3D" id="3.30.1360.120">
    <property type="entry name" value="Probable tRNA modification gtpase trme, domain 1"/>
    <property type="match status" value="1"/>
</dbReference>
<dbReference type="Gene3D" id="1.10.10.1100">
    <property type="entry name" value="BFD-like [2Fe-2S]-binding domain"/>
    <property type="match status" value="1"/>
</dbReference>
<dbReference type="InterPro" id="IPR036188">
    <property type="entry name" value="FAD/NAD-bd_sf"/>
</dbReference>
<evidence type="ECO:0000313" key="7">
    <source>
        <dbReference type="EMBL" id="MBL0370620.1"/>
    </source>
</evidence>
<dbReference type="InterPro" id="IPR027266">
    <property type="entry name" value="TrmE/GcvT-like"/>
</dbReference>
<comment type="caution">
    <text evidence="7">The sequence shown here is derived from an EMBL/GenBank/DDBJ whole genome shotgun (WGS) entry which is preliminary data.</text>
</comment>
<feature type="domain" description="FAD/NAD(P)-binding" evidence="4">
    <location>
        <begin position="168"/>
        <end position="410"/>
    </location>
</feature>
<dbReference type="GO" id="GO:0046653">
    <property type="term" value="P:tetrahydrofolate metabolic process"/>
    <property type="evidence" value="ECO:0007669"/>
    <property type="project" value="InterPro"/>
</dbReference>
<accession>A0A936YQQ3</accession>
<dbReference type="AlphaFoldDB" id="A0A936YQQ3"/>